<name>A0A7L4YSV6_9ACTN</name>
<dbReference type="RefSeq" id="WP_159546752.1">
    <property type="nucleotide sequence ID" value="NZ_CP047156.1"/>
</dbReference>
<sequence length="202" mass="21585">MLKRRSFLQYGVGAAAVAGFAITGSVPAFAAPNPIDQWVDAQVKSGTLPTTYSSISAYPMDYRRAIFGALPAEKQSAVWAAHLDLRLADSKLNSDQRALIGEVRAVLADPATYVSGTNALDDIKQKAVGLFGEVEASNVFATLGTPQEEPNVNPSSGERGCTCANTSDWCNNSTHCFKVSNCTRHKGCGLGWLYVCNGFCRN</sequence>
<dbReference type="InterPro" id="IPR006311">
    <property type="entry name" value="TAT_signal"/>
</dbReference>
<accession>A0A7L4YSV6</accession>
<protein>
    <submittedName>
        <fullName evidence="2">Bacteriocin fulvocin C-related protein</fullName>
    </submittedName>
</protein>
<feature type="chain" id="PRO_5029708627" evidence="1">
    <location>
        <begin position="31"/>
        <end position="202"/>
    </location>
</feature>
<evidence type="ECO:0000256" key="1">
    <source>
        <dbReference type="SAM" id="SignalP"/>
    </source>
</evidence>
<dbReference type="AlphaFoldDB" id="A0A7L4YSV6"/>
<evidence type="ECO:0000313" key="3">
    <source>
        <dbReference type="Proteomes" id="UP000463857"/>
    </source>
</evidence>
<feature type="signal peptide" evidence="1">
    <location>
        <begin position="1"/>
        <end position="30"/>
    </location>
</feature>
<organism evidence="2 3">
    <name type="scientific">Epidermidibacterium keratini</name>
    <dbReference type="NCBI Taxonomy" id="1891644"/>
    <lineage>
        <taxon>Bacteria</taxon>
        <taxon>Bacillati</taxon>
        <taxon>Actinomycetota</taxon>
        <taxon>Actinomycetes</taxon>
        <taxon>Sporichthyales</taxon>
        <taxon>Sporichthyaceae</taxon>
        <taxon>Epidermidibacterium</taxon>
    </lineage>
</organism>
<dbReference type="PROSITE" id="PS51318">
    <property type="entry name" value="TAT"/>
    <property type="match status" value="1"/>
</dbReference>
<gene>
    <name evidence="2" type="ORF">EK0264_15850</name>
</gene>
<dbReference type="EMBL" id="CP047156">
    <property type="protein sequence ID" value="QHC01617.1"/>
    <property type="molecule type" value="Genomic_DNA"/>
</dbReference>
<keyword evidence="3" id="KW-1185">Reference proteome</keyword>
<proteinExistence type="predicted"/>
<dbReference type="InParanoid" id="A0A7L4YSV6"/>
<dbReference type="Proteomes" id="UP000463857">
    <property type="component" value="Chromosome"/>
</dbReference>
<dbReference type="KEGG" id="eke:EK0264_15850"/>
<dbReference type="OrthoDB" id="3689067at2"/>
<dbReference type="NCBIfam" id="NF033852">
    <property type="entry name" value="fulvocin_rel"/>
    <property type="match status" value="1"/>
</dbReference>
<keyword evidence="1" id="KW-0732">Signal</keyword>
<evidence type="ECO:0000313" key="2">
    <source>
        <dbReference type="EMBL" id="QHC01617.1"/>
    </source>
</evidence>
<reference evidence="2 3" key="1">
    <citation type="journal article" date="2018" name="Int. J. Syst. Evol. Microbiol.">
        <title>Epidermidibacterium keratini gen. nov., sp. nov., a member of the family Sporichthyaceae, isolated from keratin epidermis.</title>
        <authorList>
            <person name="Lee D.G."/>
            <person name="Trujillo M.E."/>
            <person name="Kang S."/>
            <person name="Nam J.J."/>
            <person name="Kim Y.J."/>
        </authorList>
    </citation>
    <scope>NUCLEOTIDE SEQUENCE [LARGE SCALE GENOMIC DNA]</scope>
    <source>
        <strain evidence="2 3">EPI-7</strain>
    </source>
</reference>